<evidence type="ECO:0000313" key="6">
    <source>
        <dbReference type="Proteomes" id="UP000719412"/>
    </source>
</evidence>
<comment type="similarity">
    <text evidence="1">Belongs to the HGH1 family.</text>
</comment>
<evidence type="ECO:0000256" key="2">
    <source>
        <dbReference type="ARBA" id="ARBA00014076"/>
    </source>
</evidence>
<keyword evidence="6" id="KW-1185">Reference proteome</keyword>
<dbReference type="InterPro" id="IPR011989">
    <property type="entry name" value="ARM-like"/>
</dbReference>
<dbReference type="PANTHER" id="PTHR13387:SF9">
    <property type="entry name" value="PROTEIN HGH1 HOMOLOG"/>
    <property type="match status" value="1"/>
</dbReference>
<evidence type="ECO:0000256" key="1">
    <source>
        <dbReference type="ARBA" id="ARBA00006712"/>
    </source>
</evidence>
<dbReference type="Gene3D" id="1.25.10.10">
    <property type="entry name" value="Leucine-rich Repeat Variant"/>
    <property type="match status" value="1"/>
</dbReference>
<evidence type="ECO:0000259" key="3">
    <source>
        <dbReference type="Pfam" id="PF04063"/>
    </source>
</evidence>
<proteinExistence type="inferred from homology"/>
<dbReference type="InterPro" id="IPR039717">
    <property type="entry name" value="Hgh1"/>
</dbReference>
<dbReference type="Proteomes" id="UP000719412">
    <property type="component" value="Unassembled WGS sequence"/>
</dbReference>
<reference evidence="5" key="1">
    <citation type="journal article" date="2020" name="J Insects Food Feed">
        <title>The yellow mealworm (Tenebrio molitor) genome: a resource for the emerging insects as food and feed industry.</title>
        <authorList>
            <person name="Eriksson T."/>
            <person name="Andere A."/>
            <person name="Kelstrup H."/>
            <person name="Emery V."/>
            <person name="Picard C."/>
        </authorList>
    </citation>
    <scope>NUCLEOTIDE SEQUENCE</scope>
    <source>
        <strain evidence="5">Stoneville</strain>
        <tissue evidence="5">Whole head</tissue>
    </source>
</reference>
<dbReference type="InterPro" id="IPR007206">
    <property type="entry name" value="Protein_HGH1_C"/>
</dbReference>
<dbReference type="PANTHER" id="PTHR13387">
    <property type="entry name" value="PROTEIN HGH1 HOMOLOG"/>
    <property type="match status" value="1"/>
</dbReference>
<evidence type="ECO:0000313" key="5">
    <source>
        <dbReference type="EMBL" id="KAH0817139.1"/>
    </source>
</evidence>
<feature type="domain" description="Protein HGH1 N-terminal" evidence="3">
    <location>
        <begin position="110"/>
        <end position="282"/>
    </location>
</feature>
<dbReference type="Pfam" id="PF04063">
    <property type="entry name" value="DUF383"/>
    <property type="match status" value="1"/>
</dbReference>
<dbReference type="InterPro" id="IPR007205">
    <property type="entry name" value="Protein_HGH1_N"/>
</dbReference>
<organism evidence="5 6">
    <name type="scientific">Tenebrio molitor</name>
    <name type="common">Yellow mealworm beetle</name>
    <dbReference type="NCBI Taxonomy" id="7067"/>
    <lineage>
        <taxon>Eukaryota</taxon>
        <taxon>Metazoa</taxon>
        <taxon>Ecdysozoa</taxon>
        <taxon>Arthropoda</taxon>
        <taxon>Hexapoda</taxon>
        <taxon>Insecta</taxon>
        <taxon>Pterygota</taxon>
        <taxon>Neoptera</taxon>
        <taxon>Endopterygota</taxon>
        <taxon>Coleoptera</taxon>
        <taxon>Polyphaga</taxon>
        <taxon>Cucujiformia</taxon>
        <taxon>Tenebrionidae</taxon>
        <taxon>Tenebrio</taxon>
    </lineage>
</organism>
<feature type="domain" description="Protein HGH1 C-terminal" evidence="4">
    <location>
        <begin position="287"/>
        <end position="340"/>
    </location>
</feature>
<comment type="caution">
    <text evidence="5">The sequence shown here is derived from an EMBL/GenBank/DDBJ whole genome shotgun (WGS) entry which is preliminary data.</text>
</comment>
<dbReference type="EMBL" id="JABDTM020020239">
    <property type="protein sequence ID" value="KAH0817139.1"/>
    <property type="molecule type" value="Genomic_DNA"/>
</dbReference>
<dbReference type="SUPFAM" id="SSF48371">
    <property type="entry name" value="ARM repeat"/>
    <property type="match status" value="1"/>
</dbReference>
<name>A0A8J6HM21_TENMO</name>
<dbReference type="AlphaFoldDB" id="A0A8J6HM21"/>
<dbReference type="Pfam" id="PF04064">
    <property type="entry name" value="DUF384"/>
    <property type="match status" value="1"/>
</dbReference>
<dbReference type="InterPro" id="IPR016024">
    <property type="entry name" value="ARM-type_fold"/>
</dbReference>
<protein>
    <recommendedName>
        <fullName evidence="2">Protein HGH1 homolog</fullName>
    </recommendedName>
</protein>
<evidence type="ECO:0000259" key="4">
    <source>
        <dbReference type="Pfam" id="PF04064"/>
    </source>
</evidence>
<accession>A0A8J6HM21</accession>
<gene>
    <name evidence="5" type="ORF">GEV33_005651</name>
</gene>
<reference evidence="5" key="2">
    <citation type="submission" date="2021-08" db="EMBL/GenBank/DDBJ databases">
        <authorList>
            <person name="Eriksson T."/>
        </authorList>
    </citation>
    <scope>NUCLEOTIDE SEQUENCE</scope>
    <source>
        <strain evidence="5">Stoneville</strain>
        <tissue evidence="5">Whole head</tissue>
    </source>
</reference>
<sequence>MSDSLKELLKFIQIGARLDLKVVALEHILGLTGSESGIAALTELPVLLISLISLLDDSNTPIAKDASLCLINISTQEKAAEQLLDLDIETHCPPLQKPPDNIINTTLKFIFDPRSRIADSCCMILSNLSRPSHLFERVIDGIEKSGKTFDEIINIFTKKQHNKVGAKLHYLGPVLSNLSQSSRVRRYILDKDKCVVQRLLPFTEYKESLVRRGGVVGTLKNCCFEDDFHEWLLGAEVYILPSFLLPLAGNEEFDDEDNDKLPLDLQYLPEDKVREEDPDIRCMLLEALTQLCSKRQNREFIRDKNTYVILRELHKWEKDKKALLACENLVDILIRTEEEIGEDNLREVDVPEHLRDGFQKADEDFVKED</sequence>